<dbReference type="NCBIfam" id="NF002854">
    <property type="entry name" value="PRK03147.1"/>
    <property type="match status" value="1"/>
</dbReference>
<evidence type="ECO:0000256" key="5">
    <source>
        <dbReference type="ARBA" id="ARBA00023284"/>
    </source>
</evidence>
<evidence type="ECO:0000313" key="7">
    <source>
        <dbReference type="EMBL" id="PKG24167.1"/>
    </source>
</evidence>
<evidence type="ECO:0000259" key="6">
    <source>
        <dbReference type="PROSITE" id="PS51352"/>
    </source>
</evidence>
<organism evidence="7 8">
    <name type="scientific">Niallia nealsonii</name>
    <dbReference type="NCBI Taxonomy" id="115979"/>
    <lineage>
        <taxon>Bacteria</taxon>
        <taxon>Bacillati</taxon>
        <taxon>Bacillota</taxon>
        <taxon>Bacilli</taxon>
        <taxon>Bacillales</taxon>
        <taxon>Bacillaceae</taxon>
        <taxon>Niallia</taxon>
    </lineage>
</organism>
<accession>A0A2N0Z3S3</accession>
<dbReference type="OrthoDB" id="25753at2"/>
<evidence type="ECO:0000256" key="2">
    <source>
        <dbReference type="ARBA" id="ARBA00022748"/>
    </source>
</evidence>
<name>A0A2N0Z3S3_9BACI</name>
<dbReference type="Proteomes" id="UP000233375">
    <property type="component" value="Unassembled WGS sequence"/>
</dbReference>
<dbReference type="InterPro" id="IPR050553">
    <property type="entry name" value="Thioredoxin_ResA/DsbE_sf"/>
</dbReference>
<dbReference type="CDD" id="cd02966">
    <property type="entry name" value="TlpA_like_family"/>
    <property type="match status" value="1"/>
</dbReference>
<evidence type="ECO:0000313" key="8">
    <source>
        <dbReference type="Proteomes" id="UP000233375"/>
    </source>
</evidence>
<keyword evidence="3" id="KW-0812">Transmembrane</keyword>
<proteinExistence type="predicted"/>
<keyword evidence="3" id="KW-0735">Signal-anchor</keyword>
<dbReference type="EMBL" id="PISE01000016">
    <property type="protein sequence ID" value="PKG24167.1"/>
    <property type="molecule type" value="Genomic_DNA"/>
</dbReference>
<keyword evidence="2" id="KW-0201">Cytochrome c-type biogenesis</keyword>
<dbReference type="InterPro" id="IPR000866">
    <property type="entry name" value="AhpC/TSA"/>
</dbReference>
<dbReference type="GO" id="GO:0016491">
    <property type="term" value="F:oxidoreductase activity"/>
    <property type="evidence" value="ECO:0007669"/>
    <property type="project" value="InterPro"/>
</dbReference>
<dbReference type="PANTHER" id="PTHR42852">
    <property type="entry name" value="THIOL:DISULFIDE INTERCHANGE PROTEIN DSBE"/>
    <property type="match status" value="1"/>
</dbReference>
<reference evidence="7 8" key="1">
    <citation type="journal article" date="2003" name="Int. J. Syst. Evol. Microbiol.">
        <title>Bacillus nealsonii sp. nov., isolated from a spacecraft-assembly facility, whose spores are gamma-radiation resistant.</title>
        <authorList>
            <person name="Venkateswaran K."/>
            <person name="Kempf M."/>
            <person name="Chen F."/>
            <person name="Satomi M."/>
            <person name="Nicholson W."/>
            <person name="Kern R."/>
        </authorList>
    </citation>
    <scope>NUCLEOTIDE SEQUENCE [LARGE SCALE GENOMIC DNA]</scope>
    <source>
        <strain evidence="7 8">FO-92</strain>
    </source>
</reference>
<dbReference type="InterPro" id="IPR036249">
    <property type="entry name" value="Thioredoxin-like_sf"/>
</dbReference>
<keyword evidence="5" id="KW-0676">Redox-active center</keyword>
<dbReference type="RefSeq" id="WP_101176829.1">
    <property type="nucleotide sequence ID" value="NZ_PISE01000016.1"/>
</dbReference>
<keyword evidence="8" id="KW-1185">Reference proteome</keyword>
<feature type="domain" description="Thioredoxin" evidence="6">
    <location>
        <begin position="36"/>
        <end position="174"/>
    </location>
</feature>
<dbReference type="GO" id="GO:0016209">
    <property type="term" value="F:antioxidant activity"/>
    <property type="evidence" value="ECO:0007669"/>
    <property type="project" value="InterPro"/>
</dbReference>
<sequence length="174" mass="19774">MKKKRLLVRSTIFLLISAAALYTIYASITNKKADQLQVGQKAPDFILVDQYGKKQQLDNYKGQGVFLNFWATWCKPCETEMPLINKVDKKYSEKGIQVLSINIGESSLAVDRFIEKYQLDFSIMNDANEGVQDSYAVNPLPASFFIDKDGMVKVIYTGELTEEKMEALLEKIKP</sequence>
<comment type="subcellular location">
    <subcellularLocation>
        <location evidence="1">Cell envelope</location>
    </subcellularLocation>
</comment>
<dbReference type="PANTHER" id="PTHR42852:SF6">
    <property type="entry name" value="THIOL:DISULFIDE INTERCHANGE PROTEIN DSBE"/>
    <property type="match status" value="1"/>
</dbReference>
<gene>
    <name evidence="7" type="ORF">CWS01_08865</name>
</gene>
<dbReference type="PROSITE" id="PS51352">
    <property type="entry name" value="THIOREDOXIN_2"/>
    <property type="match status" value="1"/>
</dbReference>
<dbReference type="AlphaFoldDB" id="A0A2N0Z3S3"/>
<dbReference type="InterPro" id="IPR013766">
    <property type="entry name" value="Thioredoxin_domain"/>
</dbReference>
<evidence type="ECO:0000256" key="1">
    <source>
        <dbReference type="ARBA" id="ARBA00004196"/>
    </source>
</evidence>
<keyword evidence="4" id="KW-1015">Disulfide bond</keyword>
<dbReference type="Gene3D" id="3.40.30.10">
    <property type="entry name" value="Glutaredoxin"/>
    <property type="match status" value="1"/>
</dbReference>
<protein>
    <submittedName>
        <fullName evidence="7">Thiol-disulfide oxidoreductase</fullName>
    </submittedName>
</protein>
<dbReference type="GO" id="GO:0030313">
    <property type="term" value="C:cell envelope"/>
    <property type="evidence" value="ECO:0007669"/>
    <property type="project" value="UniProtKB-SubCell"/>
</dbReference>
<evidence type="ECO:0000256" key="4">
    <source>
        <dbReference type="ARBA" id="ARBA00023157"/>
    </source>
</evidence>
<evidence type="ECO:0000256" key="3">
    <source>
        <dbReference type="ARBA" id="ARBA00022968"/>
    </source>
</evidence>
<comment type="caution">
    <text evidence="7">The sequence shown here is derived from an EMBL/GenBank/DDBJ whole genome shotgun (WGS) entry which is preliminary data.</text>
</comment>
<dbReference type="Pfam" id="PF00578">
    <property type="entry name" value="AhpC-TSA"/>
    <property type="match status" value="1"/>
</dbReference>
<dbReference type="SUPFAM" id="SSF52833">
    <property type="entry name" value="Thioredoxin-like"/>
    <property type="match status" value="1"/>
</dbReference>
<dbReference type="GO" id="GO:0017004">
    <property type="term" value="P:cytochrome complex assembly"/>
    <property type="evidence" value="ECO:0007669"/>
    <property type="project" value="UniProtKB-KW"/>
</dbReference>